<evidence type="ECO:0000256" key="1">
    <source>
        <dbReference type="ARBA" id="ARBA00004651"/>
    </source>
</evidence>
<feature type="transmembrane region" description="Helical" evidence="9">
    <location>
        <begin position="248"/>
        <end position="268"/>
    </location>
</feature>
<evidence type="ECO:0000256" key="9">
    <source>
        <dbReference type="SAM" id="Phobius"/>
    </source>
</evidence>
<evidence type="ECO:0000313" key="11">
    <source>
        <dbReference type="Proteomes" id="UP000319976"/>
    </source>
</evidence>
<feature type="transmembrane region" description="Helical" evidence="9">
    <location>
        <begin position="128"/>
        <end position="148"/>
    </location>
</feature>
<keyword evidence="3" id="KW-0645">Protease</keyword>
<dbReference type="GO" id="GO:0008233">
    <property type="term" value="F:peptidase activity"/>
    <property type="evidence" value="ECO:0007669"/>
    <property type="project" value="UniProtKB-KW"/>
</dbReference>
<feature type="transmembrane region" description="Helical" evidence="9">
    <location>
        <begin position="76"/>
        <end position="93"/>
    </location>
</feature>
<dbReference type="NCBIfam" id="TIGR04178">
    <property type="entry name" value="exo_archaeo"/>
    <property type="match status" value="1"/>
</dbReference>
<evidence type="ECO:0000256" key="6">
    <source>
        <dbReference type="ARBA" id="ARBA00022989"/>
    </source>
</evidence>
<accession>A0A517T4J1</accession>
<evidence type="ECO:0000256" key="3">
    <source>
        <dbReference type="ARBA" id="ARBA00022670"/>
    </source>
</evidence>
<dbReference type="Pfam" id="PF09721">
    <property type="entry name" value="Exosortase_EpsH"/>
    <property type="match status" value="1"/>
</dbReference>
<keyword evidence="11" id="KW-1185">Reference proteome</keyword>
<dbReference type="InterPro" id="IPR019127">
    <property type="entry name" value="Exosortase"/>
</dbReference>
<evidence type="ECO:0000256" key="4">
    <source>
        <dbReference type="ARBA" id="ARBA00022692"/>
    </source>
</evidence>
<keyword evidence="6 9" id="KW-1133">Transmembrane helix</keyword>
<keyword evidence="5" id="KW-0378">Hydrolase</keyword>
<keyword evidence="2" id="KW-1003">Cell membrane</keyword>
<dbReference type="RefSeq" id="WP_145259525.1">
    <property type="nucleotide sequence ID" value="NZ_CP036316.1"/>
</dbReference>
<keyword evidence="4 9" id="KW-0812">Transmembrane</keyword>
<evidence type="ECO:0000256" key="8">
    <source>
        <dbReference type="SAM" id="MobiDB-lite"/>
    </source>
</evidence>
<dbReference type="Proteomes" id="UP000319976">
    <property type="component" value="Chromosome"/>
</dbReference>
<proteinExistence type="predicted"/>
<dbReference type="OrthoDB" id="9797363at2"/>
<dbReference type="AlphaFoldDB" id="A0A517T4J1"/>
<name>A0A517T4J1_9PLAN</name>
<reference evidence="10 11" key="1">
    <citation type="submission" date="2019-02" db="EMBL/GenBank/DDBJ databases">
        <title>Deep-cultivation of Planctomycetes and their phenomic and genomic characterization uncovers novel biology.</title>
        <authorList>
            <person name="Wiegand S."/>
            <person name="Jogler M."/>
            <person name="Boedeker C."/>
            <person name="Pinto D."/>
            <person name="Vollmers J."/>
            <person name="Rivas-Marin E."/>
            <person name="Kohn T."/>
            <person name="Peeters S.H."/>
            <person name="Heuer A."/>
            <person name="Rast P."/>
            <person name="Oberbeckmann S."/>
            <person name="Bunk B."/>
            <person name="Jeske O."/>
            <person name="Meyerdierks A."/>
            <person name="Storesund J.E."/>
            <person name="Kallscheuer N."/>
            <person name="Luecker S."/>
            <person name="Lage O.M."/>
            <person name="Pohl T."/>
            <person name="Merkel B.J."/>
            <person name="Hornburger P."/>
            <person name="Mueller R.-W."/>
            <person name="Bruemmer F."/>
            <person name="Labrenz M."/>
            <person name="Spormann A.M."/>
            <person name="Op den Camp H."/>
            <person name="Overmann J."/>
            <person name="Amann R."/>
            <person name="Jetten M.S.M."/>
            <person name="Mascher T."/>
            <person name="Medema M.H."/>
            <person name="Devos D.P."/>
            <person name="Kaster A.-K."/>
            <person name="Ovreas L."/>
            <person name="Rohde M."/>
            <person name="Galperin M.Y."/>
            <person name="Jogler C."/>
        </authorList>
    </citation>
    <scope>NUCLEOTIDE SEQUENCE [LARGE SCALE GENOMIC DNA]</scope>
    <source>
        <strain evidence="10 11">V22</strain>
    </source>
</reference>
<dbReference type="KEGG" id="chya:V22_05260"/>
<dbReference type="InterPro" id="IPR026392">
    <property type="entry name" value="Exo/Archaeosortase_dom"/>
</dbReference>
<evidence type="ECO:0000256" key="7">
    <source>
        <dbReference type="ARBA" id="ARBA00023136"/>
    </source>
</evidence>
<evidence type="ECO:0000313" key="10">
    <source>
        <dbReference type="EMBL" id="QDT63306.1"/>
    </source>
</evidence>
<organism evidence="10 11">
    <name type="scientific">Calycomorphotria hydatis</name>
    <dbReference type="NCBI Taxonomy" id="2528027"/>
    <lineage>
        <taxon>Bacteria</taxon>
        <taxon>Pseudomonadati</taxon>
        <taxon>Planctomycetota</taxon>
        <taxon>Planctomycetia</taxon>
        <taxon>Planctomycetales</taxon>
        <taxon>Planctomycetaceae</taxon>
        <taxon>Calycomorphotria</taxon>
    </lineage>
</organism>
<gene>
    <name evidence="10" type="ORF">V22_05260</name>
</gene>
<sequence>MSSEQTRPTGDASVASSEEQLVNTPDQSAIHQSDESASSKVHFGLLLQFFVAGALLIWAYWPACLLMADRWARDPQYSHGFLVPLIAFVLLWMRRETLDASKWKPSWWGLLVLAGALGLRLVGTFYYFEYLTLISFVPAVMGVVLLLGGWEAFRWSWSAVAFLAFMVPLPHTLEAALRDPLRRIGTLSSTYLMQTCGLPAISEGNVIIMENVRIGVVEACSGLRMLMIFFALSTAFAMIAVKRWWERLIIVASAVPISLISNILRITVTGALHYLVNKEWADAVFHDLAGWLMMPLALLLLWVELKILSNLIIEEEVKPMSAGL</sequence>
<protein>
    <submittedName>
        <fullName evidence="10">Transmembrane exosortase (Exosortase_EpsH)</fullName>
    </submittedName>
</protein>
<feature type="transmembrane region" description="Helical" evidence="9">
    <location>
        <begin position="41"/>
        <end position="61"/>
    </location>
</feature>
<evidence type="ECO:0000256" key="5">
    <source>
        <dbReference type="ARBA" id="ARBA00022801"/>
    </source>
</evidence>
<feature type="transmembrane region" description="Helical" evidence="9">
    <location>
        <begin position="288"/>
        <end position="305"/>
    </location>
</feature>
<feature type="transmembrane region" description="Helical" evidence="9">
    <location>
        <begin position="222"/>
        <end position="241"/>
    </location>
</feature>
<dbReference type="InterPro" id="IPR013426">
    <property type="entry name" value="EpsH-like"/>
</dbReference>
<feature type="transmembrane region" description="Helical" evidence="9">
    <location>
        <begin position="105"/>
        <end position="122"/>
    </location>
</feature>
<comment type="subcellular location">
    <subcellularLocation>
        <location evidence="1">Cell membrane</location>
        <topology evidence="1">Multi-pass membrane protein</topology>
    </subcellularLocation>
</comment>
<feature type="transmembrane region" description="Helical" evidence="9">
    <location>
        <begin position="155"/>
        <end position="173"/>
    </location>
</feature>
<dbReference type="GO" id="GO:0006508">
    <property type="term" value="P:proteolysis"/>
    <property type="evidence" value="ECO:0007669"/>
    <property type="project" value="UniProtKB-KW"/>
</dbReference>
<dbReference type="GO" id="GO:0005886">
    <property type="term" value="C:plasma membrane"/>
    <property type="evidence" value="ECO:0007669"/>
    <property type="project" value="UniProtKB-SubCell"/>
</dbReference>
<feature type="region of interest" description="Disordered" evidence="8">
    <location>
        <begin position="1"/>
        <end position="20"/>
    </location>
</feature>
<dbReference type="NCBIfam" id="TIGR02602">
    <property type="entry name" value="8TM_EpsH"/>
    <property type="match status" value="1"/>
</dbReference>
<evidence type="ECO:0000256" key="2">
    <source>
        <dbReference type="ARBA" id="ARBA00022475"/>
    </source>
</evidence>
<dbReference type="EMBL" id="CP036316">
    <property type="protein sequence ID" value="QDT63306.1"/>
    <property type="molecule type" value="Genomic_DNA"/>
</dbReference>
<keyword evidence="7 9" id="KW-0472">Membrane</keyword>